<dbReference type="EMBL" id="BTGB01000009">
    <property type="protein sequence ID" value="GMM48947.1"/>
    <property type="molecule type" value="Genomic_DNA"/>
</dbReference>
<gene>
    <name evidence="5" type="ORF">DAPK24_055450</name>
</gene>
<feature type="compositionally biased region" description="Basic residues" evidence="3">
    <location>
        <begin position="162"/>
        <end position="172"/>
    </location>
</feature>
<keyword evidence="1 2" id="KW-0694">RNA-binding</keyword>
<accession>A0AAV5RCM1</accession>
<dbReference type="Proteomes" id="UP001378960">
    <property type="component" value="Unassembled WGS sequence"/>
</dbReference>
<dbReference type="InterPro" id="IPR012677">
    <property type="entry name" value="Nucleotide-bd_a/b_plait_sf"/>
</dbReference>
<protein>
    <recommendedName>
        <fullName evidence="4">RRM domain-containing protein</fullName>
    </recommendedName>
</protein>
<dbReference type="SUPFAM" id="SSF54928">
    <property type="entry name" value="RNA-binding domain, RBD"/>
    <property type="match status" value="1"/>
</dbReference>
<feature type="region of interest" description="Disordered" evidence="3">
    <location>
        <begin position="144"/>
        <end position="233"/>
    </location>
</feature>
<dbReference type="PANTHER" id="PTHR19965:SF82">
    <property type="entry name" value="THO COMPLEX SUBUNIT 4"/>
    <property type="match status" value="1"/>
</dbReference>
<reference evidence="5 6" key="1">
    <citation type="journal article" date="2023" name="Elife">
        <title>Identification of key yeast species and microbe-microbe interactions impacting larval growth of Drosophila in the wild.</title>
        <authorList>
            <person name="Mure A."/>
            <person name="Sugiura Y."/>
            <person name="Maeda R."/>
            <person name="Honda K."/>
            <person name="Sakurai N."/>
            <person name="Takahashi Y."/>
            <person name="Watada M."/>
            <person name="Katoh T."/>
            <person name="Gotoh A."/>
            <person name="Gotoh Y."/>
            <person name="Taniguchi I."/>
            <person name="Nakamura K."/>
            <person name="Hayashi T."/>
            <person name="Katayama T."/>
            <person name="Uemura T."/>
            <person name="Hattori Y."/>
        </authorList>
    </citation>
    <scope>NUCLEOTIDE SEQUENCE [LARGE SCALE GENOMIC DNA]</scope>
    <source>
        <strain evidence="5 6">PK-24</strain>
    </source>
</reference>
<comment type="caution">
    <text evidence="5">The sequence shown here is derived from an EMBL/GenBank/DDBJ whole genome shotgun (WGS) entry which is preliminary data.</text>
</comment>
<dbReference type="Gene3D" id="3.30.70.330">
    <property type="match status" value="1"/>
</dbReference>
<dbReference type="AlphaFoldDB" id="A0AAV5RCM1"/>
<dbReference type="InterPro" id="IPR000504">
    <property type="entry name" value="RRM_dom"/>
</dbReference>
<dbReference type="Pfam" id="PF13865">
    <property type="entry name" value="FoP_duplication"/>
    <property type="match status" value="1"/>
</dbReference>
<evidence type="ECO:0000256" key="3">
    <source>
        <dbReference type="SAM" id="MobiDB-lite"/>
    </source>
</evidence>
<dbReference type="GO" id="GO:0005634">
    <property type="term" value="C:nucleus"/>
    <property type="evidence" value="ECO:0007669"/>
    <property type="project" value="TreeGrafter"/>
</dbReference>
<evidence type="ECO:0000256" key="1">
    <source>
        <dbReference type="ARBA" id="ARBA00022884"/>
    </source>
</evidence>
<feature type="region of interest" description="Disordered" evidence="3">
    <location>
        <begin position="20"/>
        <end position="55"/>
    </location>
</feature>
<evidence type="ECO:0000256" key="2">
    <source>
        <dbReference type="PROSITE-ProRule" id="PRU00176"/>
    </source>
</evidence>
<evidence type="ECO:0000259" key="4">
    <source>
        <dbReference type="PROSITE" id="PS50102"/>
    </source>
</evidence>
<evidence type="ECO:0000313" key="5">
    <source>
        <dbReference type="EMBL" id="GMM48947.1"/>
    </source>
</evidence>
<dbReference type="InterPro" id="IPR051229">
    <property type="entry name" value="ALYREF_mRNA_export"/>
</dbReference>
<dbReference type="PROSITE" id="PS50102">
    <property type="entry name" value="RRM"/>
    <property type="match status" value="1"/>
</dbReference>
<sequence>MSSLLDQSLDAIIGKDAGKRKFNNNKRKNGKSMISKPRHNNNNYNNNKQTFKKRPSSNEIKITNLHPNLTSNDLEKLMNTVGKVQNVELKLNTQGQSVGVAFIKFLHNHDAIKAVDKFDGRLAAGQVINVSLNTPLIDRIGINIGPIKKNNNKGKNNNNNNNKKKNEKKFKPKSIDELDNELDSYMNGNSDVQPEPMQESEQQYVPIIPVQEQPQAPVEEQVPVQEQTQEPVV</sequence>
<dbReference type="SMART" id="SM00360">
    <property type="entry name" value="RRM"/>
    <property type="match status" value="1"/>
</dbReference>
<keyword evidence="6" id="KW-1185">Reference proteome</keyword>
<organism evidence="5 6">
    <name type="scientific">Pichia kluyveri</name>
    <name type="common">Yeast</name>
    <dbReference type="NCBI Taxonomy" id="36015"/>
    <lineage>
        <taxon>Eukaryota</taxon>
        <taxon>Fungi</taxon>
        <taxon>Dikarya</taxon>
        <taxon>Ascomycota</taxon>
        <taxon>Saccharomycotina</taxon>
        <taxon>Pichiomycetes</taxon>
        <taxon>Pichiales</taxon>
        <taxon>Pichiaceae</taxon>
        <taxon>Pichia</taxon>
    </lineage>
</organism>
<evidence type="ECO:0000313" key="6">
    <source>
        <dbReference type="Proteomes" id="UP001378960"/>
    </source>
</evidence>
<dbReference type="PANTHER" id="PTHR19965">
    <property type="entry name" value="RNA AND EXPORT FACTOR BINDING PROTEIN"/>
    <property type="match status" value="1"/>
</dbReference>
<dbReference type="InterPro" id="IPR025715">
    <property type="entry name" value="FoP_C"/>
</dbReference>
<dbReference type="InterPro" id="IPR035979">
    <property type="entry name" value="RBD_domain_sf"/>
</dbReference>
<proteinExistence type="predicted"/>
<dbReference type="GO" id="GO:0003729">
    <property type="term" value="F:mRNA binding"/>
    <property type="evidence" value="ECO:0007669"/>
    <property type="project" value="TreeGrafter"/>
</dbReference>
<dbReference type="Pfam" id="PF00076">
    <property type="entry name" value="RRM_1"/>
    <property type="match status" value="1"/>
</dbReference>
<name>A0AAV5RCM1_PICKL</name>
<feature type="domain" description="RRM" evidence="4">
    <location>
        <begin position="58"/>
        <end position="135"/>
    </location>
</feature>
<dbReference type="CDD" id="cd12418">
    <property type="entry name" value="RRM_Aly_REF_like"/>
    <property type="match status" value="1"/>
</dbReference>
<feature type="compositionally biased region" description="Low complexity" evidence="3">
    <location>
        <begin position="202"/>
        <end position="233"/>
    </location>
</feature>
<feature type="compositionally biased region" description="Basic residues" evidence="3">
    <location>
        <begin position="20"/>
        <end position="30"/>
    </location>
</feature>